<dbReference type="SUPFAM" id="SSF52490">
    <property type="entry name" value="Tubulin nucleotide-binding domain-like"/>
    <property type="match status" value="1"/>
</dbReference>
<evidence type="ECO:0000256" key="14">
    <source>
        <dbReference type="RuleBase" id="RU000352"/>
    </source>
</evidence>
<evidence type="ECO:0000256" key="2">
    <source>
        <dbReference type="ARBA" id="ARBA00004123"/>
    </source>
</evidence>
<dbReference type="GO" id="GO:0005814">
    <property type="term" value="C:centriole"/>
    <property type="evidence" value="ECO:0007669"/>
    <property type="project" value="UniProtKB-SubCell"/>
</dbReference>
<keyword evidence="8" id="KW-0970">Cilium biogenesis/degradation</keyword>
<dbReference type="InterPro" id="IPR003008">
    <property type="entry name" value="Tubulin_FtsZ_GTPase"/>
</dbReference>
<keyword evidence="10" id="KW-0539">Nucleus</keyword>
<dbReference type="PRINTS" id="PR01224">
    <property type="entry name" value="DELTATUBULIN"/>
</dbReference>
<organism evidence="16 17">
    <name type="scientific">Fasciola hepatica</name>
    <name type="common">Liver fluke</name>
    <dbReference type="NCBI Taxonomy" id="6192"/>
    <lineage>
        <taxon>Eukaryota</taxon>
        <taxon>Metazoa</taxon>
        <taxon>Spiralia</taxon>
        <taxon>Lophotrochozoa</taxon>
        <taxon>Platyhelminthes</taxon>
        <taxon>Trematoda</taxon>
        <taxon>Digenea</taxon>
        <taxon>Plagiorchiida</taxon>
        <taxon>Echinostomata</taxon>
        <taxon>Echinostomatoidea</taxon>
        <taxon>Fasciolidae</taxon>
        <taxon>Fasciola</taxon>
    </lineage>
</organism>
<gene>
    <name evidence="16" type="ORF">D915_001251</name>
</gene>
<dbReference type="Gene3D" id="3.40.50.1440">
    <property type="entry name" value="Tubulin/FtsZ, GTPase domain"/>
    <property type="match status" value="1"/>
</dbReference>
<comment type="similarity">
    <text evidence="4 14">Belongs to the tubulin family.</text>
</comment>
<evidence type="ECO:0000256" key="13">
    <source>
        <dbReference type="ARBA" id="ARBA00046149"/>
    </source>
</evidence>
<dbReference type="Proteomes" id="UP000230066">
    <property type="component" value="Unassembled WGS sequence"/>
</dbReference>
<dbReference type="InterPro" id="IPR002967">
    <property type="entry name" value="Delta_tubulin"/>
</dbReference>
<dbReference type="PRINTS" id="PR01161">
    <property type="entry name" value="TUBULIN"/>
</dbReference>
<evidence type="ECO:0000256" key="10">
    <source>
        <dbReference type="ARBA" id="ARBA00023242"/>
    </source>
</evidence>
<name>A0A2H1CSK1_FASHE</name>
<dbReference type="PROSITE" id="PS00227">
    <property type="entry name" value="TUBULIN"/>
    <property type="match status" value="1"/>
</dbReference>
<dbReference type="EMBL" id="JXXN02000306">
    <property type="protein sequence ID" value="THD27841.1"/>
    <property type="molecule type" value="Genomic_DNA"/>
</dbReference>
<evidence type="ECO:0000313" key="16">
    <source>
        <dbReference type="EMBL" id="THD27841.1"/>
    </source>
</evidence>
<dbReference type="GO" id="GO:0030030">
    <property type="term" value="P:cell projection organization"/>
    <property type="evidence" value="ECO:0007669"/>
    <property type="project" value="UniProtKB-KW"/>
</dbReference>
<dbReference type="AlphaFoldDB" id="A0A2H1CSK1"/>
<dbReference type="CDD" id="cd02189">
    <property type="entry name" value="delta_zeta_tubulin-like"/>
    <property type="match status" value="1"/>
</dbReference>
<comment type="caution">
    <text evidence="16">The sequence shown here is derived from an EMBL/GenBank/DDBJ whole genome shotgun (WGS) entry which is preliminary data.</text>
</comment>
<evidence type="ECO:0000256" key="12">
    <source>
        <dbReference type="ARBA" id="ARBA00030594"/>
    </source>
</evidence>
<keyword evidence="9 14" id="KW-0342">GTP-binding</keyword>
<reference evidence="16" key="1">
    <citation type="submission" date="2019-03" db="EMBL/GenBank/DDBJ databases">
        <title>Improved annotation for the trematode Fasciola hepatica.</title>
        <authorList>
            <person name="Choi Y.-J."/>
            <person name="Martin J."/>
            <person name="Mitreva M."/>
        </authorList>
    </citation>
    <scope>NUCLEOTIDE SEQUENCE [LARGE SCALE GENOMIC DNA]</scope>
</reference>
<comment type="subcellular location">
    <subcellularLocation>
        <location evidence="3">Cell projection</location>
        <location evidence="3">Cilium</location>
    </subcellularLocation>
    <subcellularLocation>
        <location evidence="1">Cytoplasm</location>
        <location evidence="1">Cytoskeleton</location>
        <location evidence="1">Microtubule organizing center</location>
        <location evidence="1">Centrosome</location>
        <location evidence="1">Centriole</location>
    </subcellularLocation>
    <subcellularLocation>
        <location evidence="2">Nucleus</location>
    </subcellularLocation>
</comment>
<dbReference type="Pfam" id="PF00091">
    <property type="entry name" value="Tubulin"/>
    <property type="match status" value="1"/>
</dbReference>
<evidence type="ECO:0000256" key="11">
    <source>
        <dbReference type="ARBA" id="ARBA00023273"/>
    </source>
</evidence>
<dbReference type="InterPro" id="IPR036525">
    <property type="entry name" value="Tubulin/FtsZ_GTPase_sf"/>
</dbReference>
<evidence type="ECO:0000256" key="7">
    <source>
        <dbReference type="ARBA" id="ARBA00022741"/>
    </source>
</evidence>
<keyword evidence="17" id="KW-1185">Reference proteome</keyword>
<dbReference type="GO" id="GO:0005525">
    <property type="term" value="F:GTP binding"/>
    <property type="evidence" value="ECO:0007669"/>
    <property type="project" value="UniProtKB-UniRule"/>
</dbReference>
<keyword evidence="11" id="KW-0966">Cell projection</keyword>
<keyword evidence="7 14" id="KW-0547">Nucleotide-binding</keyword>
<proteinExistence type="inferred from homology"/>
<dbReference type="PANTHER" id="PTHR11588">
    <property type="entry name" value="TUBULIN"/>
    <property type="match status" value="1"/>
</dbReference>
<dbReference type="GO" id="GO:0005634">
    <property type="term" value="C:nucleus"/>
    <property type="evidence" value="ECO:0007669"/>
    <property type="project" value="UniProtKB-SubCell"/>
</dbReference>
<evidence type="ECO:0000256" key="5">
    <source>
        <dbReference type="ARBA" id="ARBA00014184"/>
    </source>
</evidence>
<dbReference type="InterPro" id="IPR017975">
    <property type="entry name" value="Tubulin_CS"/>
</dbReference>
<dbReference type="InterPro" id="IPR000217">
    <property type="entry name" value="Tubulin"/>
</dbReference>
<feature type="domain" description="Tubulin/FtsZ GTPase" evidence="15">
    <location>
        <begin position="46"/>
        <end position="255"/>
    </location>
</feature>
<dbReference type="SMART" id="SM00864">
    <property type="entry name" value="Tubulin"/>
    <property type="match status" value="1"/>
</dbReference>
<dbReference type="GO" id="GO:0005200">
    <property type="term" value="F:structural constituent of cytoskeleton"/>
    <property type="evidence" value="ECO:0007669"/>
    <property type="project" value="InterPro"/>
</dbReference>
<sequence length="487" mass="54138">MSIVQIQIGQCGNQLGAELFNAIYTDSFSKTSLAPSTDRAYTSEALSVFFDESAKSRLHARCVQVDMEEKVLDRLHLAAQCRGTWYYPSNNRFTAKCGSGNNWAYGFFVHANEIERKLEEPIQSQLERCDLLDGLLVTMSLAGGTGSGVGTRLLLHMPDIAPKTPTLTQLVWPYRRGEVSVQAYNAILTLGHLLDPSTVGSLDGFIMHHNDLLHTICLNRLQASNPNVTVGMDQLNALASHQTAGLLQPVAQRNSFGTSFCRRRLSSTIIDLCGHPDYRLLRLRCLPYLGFESRPFATETWSQLARHGRQMLLTGSSAEDRMDWSLMSTGTDAIRRFQQTHLPLLSCVSVLRGQDAMEHVRDPVEFAHESTHGLFGSNRSSFGKSDSSSVVRGHGRPFMNYPRSLFLASNGGGMRFPEPTEITDAHAASNGDTTASLRYAASRAWEMFASRAYLHQYERYGLSTELLMDCFAMVEQTAHDYGSLSWS</sequence>
<dbReference type="GO" id="GO:0005929">
    <property type="term" value="C:cilium"/>
    <property type="evidence" value="ECO:0007669"/>
    <property type="project" value="UniProtKB-SubCell"/>
</dbReference>
<dbReference type="InterPro" id="IPR008280">
    <property type="entry name" value="Tub_FtsZ_C"/>
</dbReference>
<comment type="function">
    <text evidence="13">Acts as a positive regulator of hedgehog signaling and regulates ciliary function.</text>
</comment>
<evidence type="ECO:0000256" key="6">
    <source>
        <dbReference type="ARBA" id="ARBA00022701"/>
    </source>
</evidence>
<evidence type="ECO:0000256" key="1">
    <source>
        <dbReference type="ARBA" id="ARBA00004114"/>
    </source>
</evidence>
<evidence type="ECO:0000256" key="8">
    <source>
        <dbReference type="ARBA" id="ARBA00022794"/>
    </source>
</evidence>
<accession>A0A2H1CSK1</accession>
<evidence type="ECO:0000256" key="3">
    <source>
        <dbReference type="ARBA" id="ARBA00004138"/>
    </source>
</evidence>
<dbReference type="SUPFAM" id="SSF55307">
    <property type="entry name" value="Tubulin C-terminal domain-like"/>
    <property type="match status" value="1"/>
</dbReference>
<evidence type="ECO:0000313" key="17">
    <source>
        <dbReference type="Proteomes" id="UP000230066"/>
    </source>
</evidence>
<keyword evidence="6 14" id="KW-0493">Microtubule</keyword>
<evidence type="ECO:0000259" key="15">
    <source>
        <dbReference type="SMART" id="SM00864"/>
    </source>
</evidence>
<protein>
    <recommendedName>
        <fullName evidence="5">Tubulin delta chain</fullName>
    </recommendedName>
    <alternativeName>
        <fullName evidence="12">Delta-tubulin</fullName>
    </alternativeName>
</protein>
<evidence type="ECO:0000256" key="4">
    <source>
        <dbReference type="ARBA" id="ARBA00009636"/>
    </source>
</evidence>
<dbReference type="GO" id="GO:0007017">
    <property type="term" value="P:microtubule-based process"/>
    <property type="evidence" value="ECO:0007669"/>
    <property type="project" value="InterPro"/>
</dbReference>
<evidence type="ECO:0000256" key="9">
    <source>
        <dbReference type="ARBA" id="ARBA00023134"/>
    </source>
</evidence>
<dbReference type="GO" id="GO:0005874">
    <property type="term" value="C:microtubule"/>
    <property type="evidence" value="ECO:0007669"/>
    <property type="project" value="UniProtKB-KW"/>
</dbReference>